<dbReference type="InterPro" id="IPR012334">
    <property type="entry name" value="Pectin_lyas_fold"/>
</dbReference>
<proteinExistence type="predicted"/>
<dbReference type="InterPro" id="IPR053868">
    <property type="entry name" value="Pel9A-like_beta_helix"/>
</dbReference>
<dbReference type="PROSITE" id="PS50022">
    <property type="entry name" value="FA58C_3"/>
    <property type="match status" value="1"/>
</dbReference>
<organism evidence="2 3">
    <name type="scientific">Paenibacillus germinis</name>
    <dbReference type="NCBI Taxonomy" id="2654979"/>
    <lineage>
        <taxon>Bacteria</taxon>
        <taxon>Bacillati</taxon>
        <taxon>Bacillota</taxon>
        <taxon>Bacilli</taxon>
        <taxon>Bacillales</taxon>
        <taxon>Paenibacillaceae</taxon>
        <taxon>Paenibacillus</taxon>
    </lineage>
</organism>
<dbReference type="InterPro" id="IPR008979">
    <property type="entry name" value="Galactose-bd-like_sf"/>
</dbReference>
<dbReference type="InterPro" id="IPR048482">
    <property type="entry name" value="GH141_ins"/>
</dbReference>
<dbReference type="Pfam" id="PF21231">
    <property type="entry name" value="GH141_M"/>
    <property type="match status" value="1"/>
</dbReference>
<dbReference type="PANTHER" id="PTHR36453:SF1">
    <property type="entry name" value="RIGHT HANDED BETA HELIX DOMAIN-CONTAINING PROTEIN"/>
    <property type="match status" value="1"/>
</dbReference>
<feature type="domain" description="F5/8 type C" evidence="1">
    <location>
        <begin position="587"/>
        <end position="743"/>
    </location>
</feature>
<dbReference type="SMART" id="SM00710">
    <property type="entry name" value="PbH1"/>
    <property type="match status" value="8"/>
</dbReference>
<sequence length="745" mass="82238">MKKKLISCFTVVFSWVMIFNIMLAGVVWVPTSVHATTQATYYVSPTGSDSNPGTSSQPFMTIEKARDVVRTINSNMTGDIYVKLKTGVYPVTNTIAFNETDSGTNGYNIYYQADTNANPIISGGQKITNWTLHDGANNVYKASVGTLNFRQLYVNGKPAVRSRTPNTGKYNKLLSWDTTNKRIQINASEYSSWGNLNQVEMVVQKYWGNDYLRIGSATTVGSAVYVTPQSTEQTREFVNVNPQKANNQPYHFENAYEFIDQESEWYVDTSAQTLYYKPRNGENMSSVEVYVPTVQTLVSIQGSDLNHLASNIVFDHVTFQHSTWMLPSSEGYIEIQSQQYYNGLPYKQRPPAAVYLKNGSNNSFSNCTFSNMGSVALDVHRGESNTSIVGNKFNDIAGNGIMIGVFEDSGTHYNPPYNPTNGDAVTGALINNNFITRVGQSYYGAAGILAGYIGNSEISNNEVVDTPWSGISVGWGWNTNPSPLQNILVQNNHIYNAMNLLCDGGGIYMVHYQPGTQVTNNYIHQLSYSLYSQLNPIAGIYLDMGSKGMTVENNVLSGTSNGNQVFVQTGVPSGDNTIANNYTDNDTIENSAGLTSSYIDVRRGVDYNASVSKSATASTYDSGHPPFYAIDGTNADYWGVGTAGLYPWHQTDLGKAYIINQIQLFSRAGTSANDLYRKNFEVRASNDPTFSTSTLLDSQGATAWPAGEAWIKNIADTNEYRYIRVIKTDSSTFYLNEVIIFGREQ</sequence>
<evidence type="ECO:0000259" key="1">
    <source>
        <dbReference type="PROSITE" id="PS50022"/>
    </source>
</evidence>
<dbReference type="SUPFAM" id="SSF49785">
    <property type="entry name" value="Galactose-binding domain-like"/>
    <property type="match status" value="1"/>
</dbReference>
<dbReference type="Proteomes" id="UP000658690">
    <property type="component" value="Unassembled WGS sequence"/>
</dbReference>
<evidence type="ECO:0000313" key="3">
    <source>
        <dbReference type="Proteomes" id="UP000658690"/>
    </source>
</evidence>
<dbReference type="Gene3D" id="2.160.20.10">
    <property type="entry name" value="Single-stranded right-handed beta-helix, Pectin lyase-like"/>
    <property type="match status" value="2"/>
</dbReference>
<dbReference type="InterPro" id="IPR000421">
    <property type="entry name" value="FA58C"/>
</dbReference>
<dbReference type="SUPFAM" id="SSF51126">
    <property type="entry name" value="Pectin lyase-like"/>
    <property type="match status" value="1"/>
</dbReference>
<dbReference type="InterPro" id="IPR006626">
    <property type="entry name" value="PbH1"/>
</dbReference>
<dbReference type="PANTHER" id="PTHR36453">
    <property type="entry name" value="SECRETED PROTEIN-RELATED"/>
    <property type="match status" value="1"/>
</dbReference>
<dbReference type="RefSeq" id="WP_171688933.1">
    <property type="nucleotide sequence ID" value="NZ_WHOC01000039.1"/>
</dbReference>
<gene>
    <name evidence="2" type="ORF">GC102_07450</name>
</gene>
<dbReference type="EMBL" id="WHOC01000039">
    <property type="protein sequence ID" value="NOU85613.1"/>
    <property type="molecule type" value="Genomic_DNA"/>
</dbReference>
<name>A0ABX1Z0Y4_9BACL</name>
<reference evidence="2 3" key="1">
    <citation type="submission" date="2019-10" db="EMBL/GenBank/DDBJ databases">
        <title>Description of Paenibacillus choica sp. nov.</title>
        <authorList>
            <person name="Carlier A."/>
            <person name="Qi S."/>
        </authorList>
    </citation>
    <scope>NUCLEOTIDE SEQUENCE [LARGE SCALE GENOMIC DNA]</scope>
    <source>
        <strain evidence="2 3">LMG 31460</strain>
    </source>
</reference>
<keyword evidence="3" id="KW-1185">Reference proteome</keyword>
<accession>A0ABX1Z0Y4</accession>
<protein>
    <recommendedName>
        <fullName evidence="1">F5/8 type C domain-containing protein</fullName>
    </recommendedName>
</protein>
<dbReference type="Pfam" id="PF22842">
    <property type="entry name" value="Pel9A-like_beta_helix"/>
    <property type="match status" value="1"/>
</dbReference>
<dbReference type="Pfam" id="PF00754">
    <property type="entry name" value="F5_F8_type_C"/>
    <property type="match status" value="1"/>
</dbReference>
<evidence type="ECO:0000313" key="2">
    <source>
        <dbReference type="EMBL" id="NOU85613.1"/>
    </source>
</evidence>
<dbReference type="InterPro" id="IPR011050">
    <property type="entry name" value="Pectin_lyase_fold/virulence"/>
</dbReference>
<comment type="caution">
    <text evidence="2">The sequence shown here is derived from an EMBL/GenBank/DDBJ whole genome shotgun (WGS) entry which is preliminary data.</text>
</comment>